<protein>
    <submittedName>
        <fullName evidence="1">UPF0159 protein</fullName>
    </submittedName>
</protein>
<dbReference type="EMBL" id="BMNY01000003">
    <property type="protein sequence ID" value="GGM77746.1"/>
    <property type="molecule type" value="Genomic_DNA"/>
</dbReference>
<reference evidence="1" key="1">
    <citation type="journal article" date="2014" name="Int. J. Syst. Evol. Microbiol.">
        <title>Complete genome sequence of Corynebacterium casei LMG S-19264T (=DSM 44701T), isolated from a smear-ripened cheese.</title>
        <authorList>
            <consortium name="US DOE Joint Genome Institute (JGI-PGF)"/>
            <person name="Walter F."/>
            <person name="Albersmeier A."/>
            <person name="Kalinowski J."/>
            <person name="Ruckert C."/>
        </authorList>
    </citation>
    <scope>NUCLEOTIDE SEQUENCE</scope>
    <source>
        <strain evidence="1">JCM 13583</strain>
    </source>
</reference>
<dbReference type="GO" id="GO:0050797">
    <property type="term" value="F:thymidylate synthase (FAD) activity"/>
    <property type="evidence" value="ECO:0007669"/>
    <property type="project" value="InterPro"/>
</dbReference>
<reference evidence="1" key="2">
    <citation type="submission" date="2022-09" db="EMBL/GenBank/DDBJ databases">
        <authorList>
            <person name="Sun Q."/>
            <person name="Ohkuma M."/>
        </authorList>
    </citation>
    <scope>NUCLEOTIDE SEQUENCE</scope>
    <source>
        <strain evidence="1">JCM 13583</strain>
    </source>
</reference>
<dbReference type="Gene3D" id="3.30.1360.170">
    <property type="match status" value="2"/>
</dbReference>
<dbReference type="GO" id="GO:0004799">
    <property type="term" value="F:thymidylate synthase activity"/>
    <property type="evidence" value="ECO:0007669"/>
    <property type="project" value="TreeGrafter"/>
</dbReference>
<dbReference type="GO" id="GO:0006231">
    <property type="term" value="P:dTMP biosynthetic process"/>
    <property type="evidence" value="ECO:0007669"/>
    <property type="project" value="InterPro"/>
</dbReference>
<keyword evidence="2" id="KW-1185">Reference proteome</keyword>
<dbReference type="CDD" id="cd20175">
    <property type="entry name" value="ThyX"/>
    <property type="match status" value="1"/>
</dbReference>
<sequence length="510" mass="58448">MGAMGDPFSNTDRDVFLIKVERQIDRGALLSRYSRASALDIREVYRKEFENDPERGPDFYRRVFMEYGDESVSELVTVQMAVQNVSNVVSKFIEEQRIGLSYLEKSTRYVRYSVKRDGRYLYADPDRAGIQQSLSGDYEQACDLLFETYSDLEEPLYRLAGARYPLEEQVFQVGTETMNVDAMSEGERKAARRAYERALRARVLDDIRFLLPASTLTNVGISGNGRALTYLIQRLRSSALREARELASSIYGELKGELPNLIDAAVNRHGERLTKYISGISSMMEPVAPGAGEDVRLLSCPDEAAFGRHLFSAMKSAGLVPRGARDLPELAERISSMRMDRRDKLPRPFELARYDFTMNISFGAFRDVQRHRFLTLLRGYLNTDCGYVVPELIASDEQARLRFVEAMETAASVHRKIRDVQGPQVAQYCVPFAFRYPVFISTNLRELCFFMELRTSEQTHYEIRRALRELYRQVSERTPILASMMKFVDTREHGLGRLRAEMRKEANSGN</sequence>
<accession>A0AA37F9W7</accession>
<dbReference type="Proteomes" id="UP000632195">
    <property type="component" value="Unassembled WGS sequence"/>
</dbReference>
<dbReference type="InterPro" id="IPR036098">
    <property type="entry name" value="Thymidylate_synthase_ThyX_sf"/>
</dbReference>
<dbReference type="GO" id="GO:0070402">
    <property type="term" value="F:NADPH binding"/>
    <property type="evidence" value="ECO:0007669"/>
    <property type="project" value="TreeGrafter"/>
</dbReference>
<dbReference type="GO" id="GO:0050660">
    <property type="term" value="F:flavin adenine dinucleotide binding"/>
    <property type="evidence" value="ECO:0007669"/>
    <property type="project" value="InterPro"/>
</dbReference>
<dbReference type="SUPFAM" id="SSF69796">
    <property type="entry name" value="Thymidylate synthase-complementing protein Thy1"/>
    <property type="match status" value="2"/>
</dbReference>
<proteinExistence type="predicted"/>
<dbReference type="PROSITE" id="PS51331">
    <property type="entry name" value="THYX"/>
    <property type="match status" value="2"/>
</dbReference>
<dbReference type="PANTHER" id="PTHR34934:SF1">
    <property type="entry name" value="FLAVIN-DEPENDENT THYMIDYLATE SYNTHASE"/>
    <property type="match status" value="1"/>
</dbReference>
<evidence type="ECO:0000313" key="2">
    <source>
        <dbReference type="Proteomes" id="UP000632195"/>
    </source>
</evidence>
<dbReference type="Pfam" id="PF02511">
    <property type="entry name" value="Thy1"/>
    <property type="match status" value="2"/>
</dbReference>
<name>A0AA37F9W7_9ARCH</name>
<evidence type="ECO:0000313" key="1">
    <source>
        <dbReference type="EMBL" id="GGM77746.1"/>
    </source>
</evidence>
<dbReference type="AlphaFoldDB" id="A0AA37F9W7"/>
<comment type="caution">
    <text evidence="1">The sequence shown here is derived from an EMBL/GenBank/DDBJ whole genome shotgun (WGS) entry which is preliminary data.</text>
</comment>
<gene>
    <name evidence="1" type="ORF">GCM10007108_14850</name>
</gene>
<organism evidence="1 2">
    <name type="scientific">Thermogymnomonas acidicola</name>
    <dbReference type="NCBI Taxonomy" id="399579"/>
    <lineage>
        <taxon>Archaea</taxon>
        <taxon>Methanobacteriati</taxon>
        <taxon>Thermoplasmatota</taxon>
        <taxon>Thermoplasmata</taxon>
        <taxon>Thermoplasmatales</taxon>
        <taxon>Thermogymnomonas</taxon>
    </lineage>
</organism>
<dbReference type="InterPro" id="IPR003669">
    <property type="entry name" value="Thymidylate_synthase_ThyX"/>
</dbReference>
<dbReference type="PANTHER" id="PTHR34934">
    <property type="entry name" value="FLAVIN-DEPENDENT THYMIDYLATE SYNTHASE"/>
    <property type="match status" value="1"/>
</dbReference>